<keyword evidence="2" id="KW-1185">Reference proteome</keyword>
<name>A2G1Q8_TRIV3</name>
<accession>A2G1Q8</accession>
<proteinExistence type="predicted"/>
<gene>
    <name evidence="1" type="ORF">TVAG_269890</name>
</gene>
<dbReference type="VEuPathDB" id="TrichDB:TVAGG3_0913410"/>
<dbReference type="VEuPathDB" id="TrichDB:TVAG_269890"/>
<dbReference type="Proteomes" id="UP000001542">
    <property type="component" value="Unassembled WGS sequence"/>
</dbReference>
<dbReference type="AlphaFoldDB" id="A2G1Q8"/>
<dbReference type="RefSeq" id="XP_001301848.1">
    <property type="nucleotide sequence ID" value="XM_001301847.1"/>
</dbReference>
<dbReference type="InParanoid" id="A2G1Q8"/>
<organism evidence="1 2">
    <name type="scientific">Trichomonas vaginalis (strain ATCC PRA-98 / G3)</name>
    <dbReference type="NCBI Taxonomy" id="412133"/>
    <lineage>
        <taxon>Eukaryota</taxon>
        <taxon>Metamonada</taxon>
        <taxon>Parabasalia</taxon>
        <taxon>Trichomonadida</taxon>
        <taxon>Trichomonadidae</taxon>
        <taxon>Trichomonas</taxon>
    </lineage>
</organism>
<sequence>MVEKYSNSQYSSVDEIITDFELFTNRIIAAAEKLPDKSQDKLIVTSLAQTIKVKFSPKLRHACNDEYQDRIEAFDKSIEELTTTLKNIPSSIYEDEFQSCTTKLYEVPRKVFPVYQ</sequence>
<protein>
    <submittedName>
        <fullName evidence="1">Uncharacterized protein</fullName>
    </submittedName>
</protein>
<dbReference type="EMBL" id="DS114253">
    <property type="protein sequence ID" value="EAX88918.1"/>
    <property type="molecule type" value="Genomic_DNA"/>
</dbReference>
<reference evidence="1" key="1">
    <citation type="submission" date="2006-10" db="EMBL/GenBank/DDBJ databases">
        <authorList>
            <person name="Amadeo P."/>
            <person name="Zhao Q."/>
            <person name="Wortman J."/>
            <person name="Fraser-Liggett C."/>
            <person name="Carlton J."/>
        </authorList>
    </citation>
    <scope>NUCLEOTIDE SEQUENCE</scope>
    <source>
        <strain evidence="1">G3</strain>
    </source>
</reference>
<dbReference type="SMR" id="A2G1Q8"/>
<reference evidence="1" key="2">
    <citation type="journal article" date="2007" name="Science">
        <title>Draft genome sequence of the sexually transmitted pathogen Trichomonas vaginalis.</title>
        <authorList>
            <person name="Carlton J.M."/>
            <person name="Hirt R.P."/>
            <person name="Silva J.C."/>
            <person name="Delcher A.L."/>
            <person name="Schatz M."/>
            <person name="Zhao Q."/>
            <person name="Wortman J.R."/>
            <person name="Bidwell S.L."/>
            <person name="Alsmark U.C.M."/>
            <person name="Besteiro S."/>
            <person name="Sicheritz-Ponten T."/>
            <person name="Noel C.J."/>
            <person name="Dacks J.B."/>
            <person name="Foster P.G."/>
            <person name="Simillion C."/>
            <person name="Van de Peer Y."/>
            <person name="Miranda-Saavedra D."/>
            <person name="Barton G.J."/>
            <person name="Westrop G.D."/>
            <person name="Mueller S."/>
            <person name="Dessi D."/>
            <person name="Fiori P.L."/>
            <person name="Ren Q."/>
            <person name="Paulsen I."/>
            <person name="Zhang H."/>
            <person name="Bastida-Corcuera F.D."/>
            <person name="Simoes-Barbosa A."/>
            <person name="Brown M.T."/>
            <person name="Hayes R.D."/>
            <person name="Mukherjee M."/>
            <person name="Okumura C.Y."/>
            <person name="Schneider R."/>
            <person name="Smith A.J."/>
            <person name="Vanacova S."/>
            <person name="Villalvazo M."/>
            <person name="Haas B.J."/>
            <person name="Pertea M."/>
            <person name="Feldblyum T.V."/>
            <person name="Utterback T.R."/>
            <person name="Shu C.L."/>
            <person name="Osoegawa K."/>
            <person name="de Jong P.J."/>
            <person name="Hrdy I."/>
            <person name="Horvathova L."/>
            <person name="Zubacova Z."/>
            <person name="Dolezal P."/>
            <person name="Malik S.B."/>
            <person name="Logsdon J.M. Jr."/>
            <person name="Henze K."/>
            <person name="Gupta A."/>
            <person name="Wang C.C."/>
            <person name="Dunne R.L."/>
            <person name="Upcroft J.A."/>
            <person name="Upcroft P."/>
            <person name="White O."/>
            <person name="Salzberg S.L."/>
            <person name="Tang P."/>
            <person name="Chiu C.-H."/>
            <person name="Lee Y.-S."/>
            <person name="Embley T.M."/>
            <person name="Coombs G.H."/>
            <person name="Mottram J.C."/>
            <person name="Tachezy J."/>
            <person name="Fraser-Liggett C.M."/>
            <person name="Johnson P.J."/>
        </authorList>
    </citation>
    <scope>NUCLEOTIDE SEQUENCE [LARGE SCALE GENOMIC DNA]</scope>
    <source>
        <strain evidence="1">G3</strain>
    </source>
</reference>
<evidence type="ECO:0000313" key="2">
    <source>
        <dbReference type="Proteomes" id="UP000001542"/>
    </source>
</evidence>
<evidence type="ECO:0000313" key="1">
    <source>
        <dbReference type="EMBL" id="EAX88918.1"/>
    </source>
</evidence>
<dbReference type="KEGG" id="tva:4746583"/>